<dbReference type="GO" id="GO:0005245">
    <property type="term" value="F:voltage-gated calcium channel activity"/>
    <property type="evidence" value="ECO:0007669"/>
    <property type="project" value="TreeGrafter"/>
</dbReference>
<dbReference type="PRINTS" id="PR00110">
    <property type="entry name" value="ALPHAAMYLASE"/>
</dbReference>
<feature type="domain" description="Alpha-amylase C-terminal" evidence="13">
    <location>
        <begin position="1704"/>
        <end position="1787"/>
    </location>
</feature>
<evidence type="ECO:0000256" key="6">
    <source>
        <dbReference type="ARBA" id="ARBA00012595"/>
    </source>
</evidence>
<gene>
    <name evidence="15" type="ORF">QYM36_019792</name>
</gene>
<evidence type="ECO:0000256" key="7">
    <source>
        <dbReference type="ARBA" id="ARBA00022723"/>
    </source>
</evidence>
<feature type="domain" description="Glycosyl hydrolase family 13 catalytic" evidence="14">
    <location>
        <begin position="1321"/>
        <end position="1695"/>
    </location>
</feature>
<evidence type="ECO:0000256" key="1">
    <source>
        <dbReference type="ARBA" id="ARBA00000548"/>
    </source>
</evidence>
<protein>
    <recommendedName>
        <fullName evidence="6">alpha-amylase</fullName>
        <ecNumber evidence="6">3.2.1.1</ecNumber>
    </recommendedName>
</protein>
<keyword evidence="16" id="KW-1185">Reference proteome</keyword>
<dbReference type="InterPro" id="IPR036465">
    <property type="entry name" value="vWFA_dom_sf"/>
</dbReference>
<evidence type="ECO:0000256" key="12">
    <source>
        <dbReference type="SAM" id="SignalP"/>
    </source>
</evidence>
<dbReference type="GO" id="GO:0005891">
    <property type="term" value="C:voltage-gated calcium channel complex"/>
    <property type="evidence" value="ECO:0007669"/>
    <property type="project" value="TreeGrafter"/>
</dbReference>
<dbReference type="InterPro" id="IPR006046">
    <property type="entry name" value="Alpha_amylase"/>
</dbReference>
<comment type="similarity">
    <text evidence="4 10">Belongs to the glycosyl hydrolase 13 family.</text>
</comment>
<evidence type="ECO:0000256" key="11">
    <source>
        <dbReference type="SAM" id="MobiDB-lite"/>
    </source>
</evidence>
<feature type="non-terminal residue" evidence="15">
    <location>
        <position position="1"/>
    </location>
</feature>
<evidence type="ECO:0000256" key="2">
    <source>
        <dbReference type="ARBA" id="ARBA00001913"/>
    </source>
</evidence>
<dbReference type="EC" id="3.2.1.1" evidence="6"/>
<evidence type="ECO:0000256" key="8">
    <source>
        <dbReference type="ARBA" id="ARBA00022837"/>
    </source>
</evidence>
<dbReference type="EMBL" id="JAVRJZ010003655">
    <property type="protein sequence ID" value="KAK2701562.1"/>
    <property type="molecule type" value="Genomic_DNA"/>
</dbReference>
<evidence type="ECO:0000256" key="4">
    <source>
        <dbReference type="ARBA" id="ARBA00008061"/>
    </source>
</evidence>
<dbReference type="SMART" id="SM00632">
    <property type="entry name" value="Aamy_C"/>
    <property type="match status" value="1"/>
</dbReference>
<evidence type="ECO:0000256" key="5">
    <source>
        <dbReference type="ARBA" id="ARBA00011245"/>
    </source>
</evidence>
<sequence length="1787" mass="199292">MAILFKTVIWLCAVIIAFPSIASENDTKVPFVVNYVENDVIQLTKVAFKPLTNNKSTLEGLQNRFKSTLLEEEKIDQVNGVYLENSAKQLSSLFRIIGNEELGVTSMQEIYDSLPHEMVKFDPSERLKEVSKKLQNKLLLYSRIVNRSRLIIEDLFRLHLQDPLSQTNPCCDIQDSALRYDEHFGTKISLENSCDVSLPSRQLFAFSPGRNLTHVYASNLRMTPGLKWQYFIGSDGAHCEYPSFGCRNSETDYRADIYVSTVYPQRKVVVILVDHGSAMSYNQLMIAKALGKYFVNSLSDRDSVGVVAISSEIRLATVEACPNGGFANATADTKFSFTRFLDYLEKGEGPANHTLAMITAFNMIKKLIYGNDGVSCAHSTNDSSSLDVEPIILYISRGLLMSLTERGSVLNLVARENQCLRGRVIINTYPVIDDGKPIMYEKSFLYDLAQQDRGRMFQSEVQPEYEIRRGQMIAINSTLNLSSTLGNFYRIQNGTLPFQHVTMSSSFIDPVGKGIVISLSMPCYHVDHLIGVTGVDIALEDFLESVIYSQGDDSYVFVINSAGFVIYHPLLGRPGSILEQPMHVDLKFFEYDIDFGEVRERILREPSGYATLLTTKSDCGAGCESSKLYTWQHLHDSPLIICVVTTSDKERSKVDGLRMVPTYHVVYHRLDLNAGLSSVKMCMQAKQTVTFDAASLFLSPSCFVSPYKFLRWGEASALTVQSYLGYLSDNTNLIANPGLRSRIRSGVGAVIQIAPKWKEKMLHSHMSHFIIRRYMSTSTGVYLEYPGTISQQSMDPTRRTWYIRALEFPGRVVLTGPWLDPGGVGYVFSLSHTLYEGKPAALHGPNDPVIGVLGADFRLNYLYRLLQEVVPFCPPLSDLVNEIRCFIIDDRGYVLAHPKLFASARVRGVVELQHLTHLEPLIASDLLEHEDFVVKKACYNFLDRTIQRYYQINMSLSTTLEDRVSEASQKLRVLTNLVHGEHCSKYQISPIPGTNILVGFVNQTCDTVTAFCPCSTVDRLCLNCHRMEQSECECPCECPLELDLCRGETLDKGNKDVCQPESETSRDPLPSVTELGFNYLDSCRHLDCEYYETEGECMGVVGCEWCYLQSDGETFLNQPICSLQHKCFGGVKGGFSPYLPSSQELLLEIMPQTRQTQIGPVVGGIVAMIIIISMGIYCYKQHLAQESSVYLTHLTEGNVRMSEVEEEEDNFGAANGSKEGVAVQQDIRLIELDNIAAMSPYRVNTRYRRPPASESDHGYSTMTPHEDSEHTISFQEPLLTSRDRYRPAVSVSSRASSPLGMPVRHPKAVAADLRNVTSPTSTIPDEDVSSSDVTIEEPSNCVEGMTVLPSNVSPIVENIIGHAGGIQRPWWERYQSVSFNIITRSGDENAFRNMVDRCNKVGVKIYVDAVFNQLAGGGWTATLGGSSYDAGGPSYPAIPFGPSDFTACWDCPNHSCDIGNSYNDPVAVRNCRLSGMPDLRQGSSYVRSKILEFLNKCVSMGVAGFRIDAAKHMWPGDLQAIVNGLADTSFGKPFVFQEVIDLGYEPIKASEYTGIATVTEFKYSAKIGEVFRHRNGQKLAYLKNFGEGWGMLPGTSAVVFVDNHDNQRGHGAGGPDIITHKDSKLYKMAVGFMLAYPYGWTRIMSSFFFDNTDQGPPHDSNYNTINVPINSDDTCGGGWVCEHRWRQIYSMVEFRNTVFGTGMNDWWDDGNNQIAFCRGGKGFVAINNSGHDMKQTLQTCLPAGTYCDVISGSRNNCVKKINVGNDGRAYIEILSWEYDGILAIHQG</sequence>
<dbReference type="InterPro" id="IPR006048">
    <property type="entry name" value="A-amylase/branching_C"/>
</dbReference>
<keyword evidence="12" id="KW-0732">Signal</keyword>
<dbReference type="Gene3D" id="3.20.20.80">
    <property type="entry name" value="Glycosidases"/>
    <property type="match status" value="1"/>
</dbReference>
<organism evidence="15 16">
    <name type="scientific">Artemia franciscana</name>
    <name type="common">Brine shrimp</name>
    <name type="synonym">Artemia sanfranciscana</name>
    <dbReference type="NCBI Taxonomy" id="6661"/>
    <lineage>
        <taxon>Eukaryota</taxon>
        <taxon>Metazoa</taxon>
        <taxon>Ecdysozoa</taxon>
        <taxon>Arthropoda</taxon>
        <taxon>Crustacea</taxon>
        <taxon>Branchiopoda</taxon>
        <taxon>Anostraca</taxon>
        <taxon>Artemiidae</taxon>
        <taxon>Artemia</taxon>
    </lineage>
</organism>
<dbReference type="Gene3D" id="3.30.450.20">
    <property type="entry name" value="PAS domain"/>
    <property type="match status" value="2"/>
</dbReference>
<evidence type="ECO:0000313" key="15">
    <source>
        <dbReference type="EMBL" id="KAK2701562.1"/>
    </source>
</evidence>
<dbReference type="InterPro" id="IPR017853">
    <property type="entry name" value="GH"/>
</dbReference>
<comment type="cofactor">
    <cofactor evidence="2">
        <name>Ca(2+)</name>
        <dbReference type="ChEBI" id="CHEBI:29108"/>
    </cofactor>
</comment>
<dbReference type="InterPro" id="IPR006047">
    <property type="entry name" value="GH13_cat_dom"/>
</dbReference>
<name>A0AA88KSU6_ARTSF</name>
<dbReference type="Gene3D" id="2.60.40.1180">
    <property type="entry name" value="Golgi alpha-mannosidase II"/>
    <property type="match status" value="1"/>
</dbReference>
<dbReference type="GO" id="GO:0004556">
    <property type="term" value="F:alpha-amylase activity"/>
    <property type="evidence" value="ECO:0007669"/>
    <property type="project" value="UniProtKB-EC"/>
</dbReference>
<feature type="signal peptide" evidence="12">
    <location>
        <begin position="1"/>
        <end position="23"/>
    </location>
</feature>
<proteinExistence type="inferred from homology"/>
<dbReference type="Proteomes" id="UP001187531">
    <property type="component" value="Unassembled WGS sequence"/>
</dbReference>
<dbReference type="SUPFAM" id="SSF51445">
    <property type="entry name" value="(Trans)glycosidases"/>
    <property type="match status" value="1"/>
</dbReference>
<evidence type="ECO:0000259" key="14">
    <source>
        <dbReference type="SMART" id="SM00642"/>
    </source>
</evidence>
<evidence type="ECO:0000256" key="3">
    <source>
        <dbReference type="ARBA" id="ARBA00001923"/>
    </source>
</evidence>
<dbReference type="InterPro" id="IPR031319">
    <property type="entry name" value="A-amylase_C"/>
</dbReference>
<feature type="chain" id="PRO_5041694227" description="alpha-amylase" evidence="12">
    <location>
        <begin position="24"/>
        <end position="1787"/>
    </location>
</feature>
<dbReference type="GO" id="GO:0046872">
    <property type="term" value="F:metal ion binding"/>
    <property type="evidence" value="ECO:0007669"/>
    <property type="project" value="UniProtKB-KW"/>
</dbReference>
<comment type="catalytic activity">
    <reaction evidence="1">
        <text>Endohydrolysis of (1-&gt;4)-alpha-D-glucosidic linkages in polysaccharides containing three or more (1-&gt;4)-alpha-linked D-glucose units.</text>
        <dbReference type="EC" id="3.2.1.1"/>
    </reaction>
</comment>
<evidence type="ECO:0000256" key="10">
    <source>
        <dbReference type="RuleBase" id="RU003615"/>
    </source>
</evidence>
<dbReference type="SUPFAM" id="SSF103190">
    <property type="entry name" value="Sensory domain-like"/>
    <property type="match status" value="1"/>
</dbReference>
<dbReference type="CDD" id="cd18774">
    <property type="entry name" value="PDC2_HK_sensor"/>
    <property type="match status" value="1"/>
</dbReference>
<evidence type="ECO:0000259" key="13">
    <source>
        <dbReference type="SMART" id="SM00632"/>
    </source>
</evidence>
<comment type="subunit">
    <text evidence="5">Monomer.</text>
</comment>
<keyword evidence="8" id="KW-0106">Calcium</keyword>
<dbReference type="InterPro" id="IPR029151">
    <property type="entry name" value="Sensor-like_sf"/>
</dbReference>
<comment type="cofactor">
    <cofactor evidence="3">
        <name>chloride</name>
        <dbReference type="ChEBI" id="CHEBI:17996"/>
    </cofactor>
</comment>
<dbReference type="Pfam" id="PF02806">
    <property type="entry name" value="Alpha-amylase_C"/>
    <property type="match status" value="1"/>
</dbReference>
<feature type="region of interest" description="Disordered" evidence="11">
    <location>
        <begin position="1247"/>
        <end position="1270"/>
    </location>
</feature>
<comment type="caution">
    <text evidence="15">The sequence shown here is derived from an EMBL/GenBank/DDBJ whole genome shotgun (WGS) entry which is preliminary data.</text>
</comment>
<reference evidence="15" key="1">
    <citation type="submission" date="2023-07" db="EMBL/GenBank/DDBJ databases">
        <title>Chromosome-level genome assembly of Artemia franciscana.</title>
        <authorList>
            <person name="Jo E."/>
        </authorList>
    </citation>
    <scope>NUCLEOTIDE SEQUENCE</scope>
    <source>
        <tissue evidence="15">Whole body</tissue>
    </source>
</reference>
<dbReference type="PANTHER" id="PTHR10166:SF66">
    <property type="entry name" value="VWFA AND CACHE DOMAIN-CONTAINING PROTEIN CG16868"/>
    <property type="match status" value="1"/>
</dbReference>
<dbReference type="InterPro" id="IPR013780">
    <property type="entry name" value="Glyco_hydro_b"/>
</dbReference>
<evidence type="ECO:0000313" key="16">
    <source>
        <dbReference type="Proteomes" id="UP001187531"/>
    </source>
</evidence>
<dbReference type="CDD" id="cd11317">
    <property type="entry name" value="AmyAc_bac_euk_AmyA"/>
    <property type="match status" value="1"/>
</dbReference>
<keyword evidence="9" id="KW-0868">Chloride</keyword>
<accession>A0AA88KSU6</accession>
<dbReference type="PANTHER" id="PTHR10166">
    <property type="entry name" value="VOLTAGE-DEPENDENT CALCIUM CHANNEL SUBUNIT ALPHA-2/DELTA-RELATED"/>
    <property type="match status" value="1"/>
</dbReference>
<dbReference type="SMART" id="SM00642">
    <property type="entry name" value="Aamy"/>
    <property type="match status" value="1"/>
</dbReference>
<dbReference type="SUPFAM" id="SSF51011">
    <property type="entry name" value="Glycosyl hydrolase domain"/>
    <property type="match status" value="1"/>
</dbReference>
<keyword evidence="7" id="KW-0479">Metal-binding</keyword>
<dbReference type="InterPro" id="IPR051173">
    <property type="entry name" value="Ca_channel_alpha-2/delta"/>
</dbReference>
<dbReference type="GO" id="GO:0005975">
    <property type="term" value="P:carbohydrate metabolic process"/>
    <property type="evidence" value="ECO:0007669"/>
    <property type="project" value="InterPro"/>
</dbReference>
<evidence type="ECO:0000256" key="9">
    <source>
        <dbReference type="ARBA" id="ARBA00023214"/>
    </source>
</evidence>
<dbReference type="Gene3D" id="3.40.50.410">
    <property type="entry name" value="von Willebrand factor, type A domain"/>
    <property type="match status" value="1"/>
</dbReference>